<dbReference type="GO" id="GO:0005737">
    <property type="term" value="C:cytoplasm"/>
    <property type="evidence" value="ECO:0007669"/>
    <property type="project" value="UniProtKB-ARBA"/>
</dbReference>
<evidence type="ECO:0000313" key="8">
    <source>
        <dbReference type="EMBL" id="KAF0552011.1"/>
    </source>
</evidence>
<dbReference type="FunFam" id="3.30.60.90:FF:000007">
    <property type="entry name" value="Next to BRCA1 gene 1 protein"/>
    <property type="match status" value="1"/>
</dbReference>
<evidence type="ECO:0000256" key="2">
    <source>
        <dbReference type="ARBA" id="ARBA00022771"/>
    </source>
</evidence>
<evidence type="ECO:0000259" key="6">
    <source>
        <dbReference type="PROSITE" id="PS50135"/>
    </source>
</evidence>
<feature type="compositionally biased region" description="Acidic residues" evidence="5">
    <location>
        <begin position="414"/>
        <end position="423"/>
    </location>
</feature>
<organism evidence="8 9">
    <name type="scientific">Gigaspora margarita</name>
    <dbReference type="NCBI Taxonomy" id="4874"/>
    <lineage>
        <taxon>Eukaryota</taxon>
        <taxon>Fungi</taxon>
        <taxon>Fungi incertae sedis</taxon>
        <taxon>Mucoromycota</taxon>
        <taxon>Glomeromycotina</taxon>
        <taxon>Glomeromycetes</taxon>
        <taxon>Diversisporales</taxon>
        <taxon>Gigasporaceae</taxon>
        <taxon>Gigaspora</taxon>
    </lineage>
</organism>
<reference evidence="8 9" key="1">
    <citation type="journal article" date="2019" name="Environ. Microbiol.">
        <title>At the nexus of three kingdoms: the genome of the mycorrhizal fungus Gigaspora margarita provides insights into plant, endobacterial and fungal interactions.</title>
        <authorList>
            <person name="Venice F."/>
            <person name="Ghignone S."/>
            <person name="Salvioli di Fossalunga A."/>
            <person name="Amselem J."/>
            <person name="Novero M."/>
            <person name="Xianan X."/>
            <person name="Sedzielewska Toro K."/>
            <person name="Morin E."/>
            <person name="Lipzen A."/>
            <person name="Grigoriev I.V."/>
            <person name="Henrissat B."/>
            <person name="Martin F.M."/>
            <person name="Bonfante P."/>
        </authorList>
    </citation>
    <scope>NUCLEOTIDE SEQUENCE [LARGE SCALE GENOMIC DNA]</scope>
    <source>
        <strain evidence="8 9">BEG34</strain>
    </source>
</reference>
<evidence type="ECO:0000256" key="1">
    <source>
        <dbReference type="ARBA" id="ARBA00022723"/>
    </source>
</evidence>
<dbReference type="Pfam" id="PF00569">
    <property type="entry name" value="ZZ"/>
    <property type="match status" value="2"/>
</dbReference>
<evidence type="ECO:0000256" key="3">
    <source>
        <dbReference type="ARBA" id="ARBA00022833"/>
    </source>
</evidence>
<sequence length="423" mass="47257">MDSDTLINFKVTCSNEPAVLRRITFTKIDDVSYQALYSKLSLLFKINDFKICYIDEDKDAIAIDNDFDLQEAIKHNKSHPKGNSHLVIRLALEVTPFPIDQGFSNHSHTDTNPSIEQNFFTQSSDESLSIHRHNDNNTFLSIPHPRTSHIFTNSKQLGGSHHNAICDYCDSVIAGVRYKCINCPDFDLCNNCVALSPTQHPGHTFIPIHRAGELEIKPSSSVFHPGIICDACGKAIRGVRYKCGNCVNFDLCGNCEADPISKHDENHIFIKIKKPVLKRLRTNKPLLHHLYSEVDQKTSHGKYCRRSFQSRNVQSEMESVSRQTTSTESNSDESSLNQLSPLTSPLNGEDKISESAISRAPIALYDSPFLMVNFNISPPSPEKLTHETVQTPITTNTLDIPCSPSPSVTTIASQDEDDDIPMS</sequence>
<dbReference type="SUPFAM" id="SSF57850">
    <property type="entry name" value="RING/U-box"/>
    <property type="match status" value="2"/>
</dbReference>
<protein>
    <submittedName>
        <fullName evidence="8">Transcription related zf-ZZ type zinc finger protein</fullName>
    </submittedName>
</protein>
<dbReference type="Gene3D" id="3.30.60.90">
    <property type="match status" value="2"/>
</dbReference>
<dbReference type="Gene3D" id="3.10.20.90">
    <property type="entry name" value="Phosphatidylinositol 3-kinase Catalytic Subunit, Chain A, domain 1"/>
    <property type="match status" value="1"/>
</dbReference>
<feature type="region of interest" description="Disordered" evidence="5">
    <location>
        <begin position="310"/>
        <end position="349"/>
    </location>
</feature>
<gene>
    <name evidence="8" type="ORF">F8M41_022824</name>
</gene>
<dbReference type="InterPro" id="IPR043145">
    <property type="entry name" value="Znf_ZZ_sf"/>
</dbReference>
<dbReference type="CDD" id="cd02340">
    <property type="entry name" value="ZZ_NBR1_like"/>
    <property type="match status" value="2"/>
</dbReference>
<feature type="domain" description="ZZ-type" evidence="6">
    <location>
        <begin position="161"/>
        <end position="213"/>
    </location>
</feature>
<dbReference type="InterPro" id="IPR000270">
    <property type="entry name" value="PB1_dom"/>
</dbReference>
<dbReference type="InterPro" id="IPR052260">
    <property type="entry name" value="Autophagy_Rcpt_SigReg"/>
</dbReference>
<keyword evidence="9" id="KW-1185">Reference proteome</keyword>
<dbReference type="Proteomes" id="UP000439903">
    <property type="component" value="Unassembled WGS sequence"/>
</dbReference>
<dbReference type="AlphaFoldDB" id="A0A8H4ETQ9"/>
<dbReference type="PANTHER" id="PTHR15090:SF8">
    <property type="entry name" value="ZZ-TYPE ZINC FINGER-CONTAINING PROTEIN"/>
    <property type="match status" value="1"/>
</dbReference>
<comment type="caution">
    <text evidence="8">The sequence shown here is derived from an EMBL/GenBank/DDBJ whole genome shotgun (WGS) entry which is preliminary data.</text>
</comment>
<dbReference type="PROSITE" id="PS50135">
    <property type="entry name" value="ZF_ZZ_2"/>
    <property type="match status" value="2"/>
</dbReference>
<keyword evidence="3" id="KW-0862">Zinc</keyword>
<dbReference type="PANTHER" id="PTHR15090">
    <property type="entry name" value="SEQUESTOSOME 1-RELATED"/>
    <property type="match status" value="1"/>
</dbReference>
<evidence type="ECO:0000256" key="5">
    <source>
        <dbReference type="SAM" id="MobiDB-lite"/>
    </source>
</evidence>
<dbReference type="GO" id="GO:0070013">
    <property type="term" value="C:intracellular organelle lumen"/>
    <property type="evidence" value="ECO:0007669"/>
    <property type="project" value="UniProtKB-ARBA"/>
</dbReference>
<feature type="region of interest" description="Disordered" evidence="5">
    <location>
        <begin position="395"/>
        <end position="423"/>
    </location>
</feature>
<keyword evidence="1" id="KW-0479">Metal-binding</keyword>
<dbReference type="SMART" id="SM00666">
    <property type="entry name" value="PB1"/>
    <property type="match status" value="1"/>
</dbReference>
<feature type="domain" description="ZZ-type" evidence="6">
    <location>
        <begin position="224"/>
        <end position="277"/>
    </location>
</feature>
<feature type="domain" description="PB1" evidence="7">
    <location>
        <begin position="6"/>
        <end position="83"/>
    </location>
</feature>
<keyword evidence="2 4" id="KW-0863">Zinc-finger</keyword>
<dbReference type="InterPro" id="IPR000433">
    <property type="entry name" value="Znf_ZZ"/>
</dbReference>
<feature type="compositionally biased region" description="Low complexity" evidence="5">
    <location>
        <begin position="324"/>
        <end position="335"/>
    </location>
</feature>
<evidence type="ECO:0000259" key="7">
    <source>
        <dbReference type="PROSITE" id="PS51745"/>
    </source>
</evidence>
<dbReference type="SMART" id="SM00291">
    <property type="entry name" value="ZnF_ZZ"/>
    <property type="match status" value="2"/>
</dbReference>
<dbReference type="GO" id="GO:0008270">
    <property type="term" value="F:zinc ion binding"/>
    <property type="evidence" value="ECO:0007669"/>
    <property type="project" value="UniProtKB-KW"/>
</dbReference>
<evidence type="ECO:0000313" key="9">
    <source>
        <dbReference type="Proteomes" id="UP000439903"/>
    </source>
</evidence>
<dbReference type="OrthoDB" id="661148at2759"/>
<dbReference type="SUPFAM" id="SSF54277">
    <property type="entry name" value="CAD &amp; PB1 domains"/>
    <property type="match status" value="1"/>
</dbReference>
<evidence type="ECO:0000256" key="4">
    <source>
        <dbReference type="PROSITE-ProRule" id="PRU00228"/>
    </source>
</evidence>
<proteinExistence type="predicted"/>
<name>A0A8H4ETQ9_GIGMA</name>
<dbReference type="PROSITE" id="PS51745">
    <property type="entry name" value="PB1"/>
    <property type="match status" value="1"/>
</dbReference>
<dbReference type="InterPro" id="IPR053793">
    <property type="entry name" value="PB1-like"/>
</dbReference>
<accession>A0A8H4ETQ9</accession>
<dbReference type="PROSITE" id="PS01357">
    <property type="entry name" value="ZF_ZZ_1"/>
    <property type="match status" value="2"/>
</dbReference>
<feature type="compositionally biased region" description="Polar residues" evidence="5">
    <location>
        <begin position="336"/>
        <end position="346"/>
    </location>
</feature>
<dbReference type="EMBL" id="WTPW01000073">
    <property type="protein sequence ID" value="KAF0552011.1"/>
    <property type="molecule type" value="Genomic_DNA"/>
</dbReference>
<feature type="compositionally biased region" description="Polar residues" evidence="5">
    <location>
        <begin position="310"/>
        <end position="323"/>
    </location>
</feature>
<dbReference type="Pfam" id="PF00564">
    <property type="entry name" value="PB1"/>
    <property type="match status" value="1"/>
</dbReference>